<gene>
    <name evidence="2" type="ORF">DT23_14370</name>
</gene>
<dbReference type="AlphaFoldDB" id="A0A074KEU7"/>
<keyword evidence="1" id="KW-0472">Membrane</keyword>
<keyword evidence="1" id="KW-0812">Transmembrane</keyword>
<dbReference type="Pfam" id="PF20587">
    <property type="entry name" value="DUF6789"/>
    <property type="match status" value="1"/>
</dbReference>
<dbReference type="OrthoDB" id="9814048at2"/>
<evidence type="ECO:0000313" key="3">
    <source>
        <dbReference type="Proteomes" id="UP000027471"/>
    </source>
</evidence>
<feature type="transmembrane region" description="Helical" evidence="1">
    <location>
        <begin position="48"/>
        <end position="71"/>
    </location>
</feature>
<keyword evidence="3" id="KW-1185">Reference proteome</keyword>
<evidence type="ECO:0000313" key="2">
    <source>
        <dbReference type="EMBL" id="KEO60072.1"/>
    </source>
</evidence>
<proteinExistence type="predicted"/>
<dbReference type="eggNOG" id="ENOG5032RN8">
    <property type="taxonomic scope" value="Bacteria"/>
</dbReference>
<feature type="transmembrane region" description="Helical" evidence="1">
    <location>
        <begin position="117"/>
        <end position="138"/>
    </location>
</feature>
<protein>
    <submittedName>
        <fullName evidence="2">Uncharacterized protein</fullName>
    </submittedName>
</protein>
<accession>A0A074KEU7</accession>
<evidence type="ECO:0000256" key="1">
    <source>
        <dbReference type="SAM" id="Phobius"/>
    </source>
</evidence>
<comment type="caution">
    <text evidence="2">The sequence shown here is derived from an EMBL/GenBank/DDBJ whole genome shotgun (WGS) entry which is preliminary data.</text>
</comment>
<sequence>MQKLPAGLVAGFIGTVVLSAMMLVKAMMGLMPQLDVVAMLSAMMGAPIAFGWLAHFMIGTLAWGGAFALFYDRIPGGSAPIKGVVFGVAAWLAMMLFVLPMAGAGLFGLALGMMAPVMTLMLHIIFGLVLGATFQILATPRLQHS</sequence>
<dbReference type="STRING" id="1353528.DT23_14370"/>
<keyword evidence="1" id="KW-1133">Transmembrane helix</keyword>
<dbReference type="EMBL" id="AUNB01000023">
    <property type="protein sequence ID" value="KEO60072.1"/>
    <property type="molecule type" value="Genomic_DNA"/>
</dbReference>
<reference evidence="2 3" key="1">
    <citation type="journal article" date="2015" name="Antonie Van Leeuwenhoek">
        <title>Thioclava indica sp. nov., isolated from surface seawater of the Indian Ocean.</title>
        <authorList>
            <person name="Liu Y."/>
            <person name="Lai Q."/>
            <person name="Du J."/>
            <person name="Xu H."/>
            <person name="Jiang L."/>
            <person name="Shao Z."/>
        </authorList>
    </citation>
    <scope>NUCLEOTIDE SEQUENCE [LARGE SCALE GENOMIC DNA]</scope>
    <source>
        <strain evidence="2 3">DT23-4</strain>
    </source>
</reference>
<dbReference type="InterPro" id="IPR046739">
    <property type="entry name" value="DUF6789"/>
</dbReference>
<organism evidence="2 3">
    <name type="scientific">Thioclava indica</name>
    <dbReference type="NCBI Taxonomy" id="1353528"/>
    <lineage>
        <taxon>Bacteria</taxon>
        <taxon>Pseudomonadati</taxon>
        <taxon>Pseudomonadota</taxon>
        <taxon>Alphaproteobacteria</taxon>
        <taxon>Rhodobacterales</taxon>
        <taxon>Paracoccaceae</taxon>
        <taxon>Thioclava</taxon>
    </lineage>
</organism>
<name>A0A074KEU7_9RHOB</name>
<dbReference type="Proteomes" id="UP000027471">
    <property type="component" value="Unassembled WGS sequence"/>
</dbReference>
<feature type="transmembrane region" description="Helical" evidence="1">
    <location>
        <begin position="7"/>
        <end position="28"/>
    </location>
</feature>
<dbReference type="RefSeq" id="WP_038130454.1">
    <property type="nucleotide sequence ID" value="NZ_AUNB01000023.1"/>
</dbReference>
<feature type="transmembrane region" description="Helical" evidence="1">
    <location>
        <begin position="83"/>
        <end position="111"/>
    </location>
</feature>